<sequence>MPATETPLAADFANPTDLLQALLGLSLTSVVLYTPVHGAGGEVVDFAFAYVNPAAQRLLALPAHPASVTYQHHFARSPADGGLALHQAAFASGQVAHFEVTYHTGDSAHHCQVAAQRVGEELLVNFTAVATDEARPAVEAALRLSQAREQQARLAAEREHNLLQALLTQAPVAIGLFQGPDLVIAMANEQLCAMWGYPAEQVQHRPLLAAVPELQGQGFAELIADVARTREPFVGTKVPAWLRRDGQLSLRFFNFVYQPLYDAAGNLLGVLDIATDVTAQVLDRQQAQALNEELSATNEELQTLNEELLRANTELTQTQQQLATERERLAQVFAKTPALIAFLHGPHHTVTYANPAFQHFFGDVPLLGRAYAVALPAVYAQGHGAWLHSAYTTGKTCVGSERPLTLPTADGGERLVYLDFTYEAYGAPVPEGIFVFAFDVTERVHARRQHAAYQQLRAVFEQAPVAISILQGPTYQIEVANPFVIDMWGRPAEEVLNQPFFEALPELREQGFEGLLAEVCRTGQPYVAQEVEARFWRAGQLVATYVNLSIYPLRNEPGQVVGLILVSTDVSAQLRARQREQEVNEELTVVNEELQAANDELGAINRQLTRTNVDLDNFIYTASHDLRAPIINIEGLLLALQHELPAASQAGDVGYILRLMQDSVDRFKRTIEHLTEVSKLQKEYGQGDTTAVRLAEVIQRVCLDLAPLIQEGNAQIVLDVPDFVTLAFSEKNLRSVVYNLLSNALKYRQPGRRPRVRLLSRPQGPHLVLEVQDNGLGLDLARGNELFTMFQRYHTHVEGSGIGLYMVKKIVENAGGHIEVESQLGRGSTFFVYFPR</sequence>
<dbReference type="PROSITE" id="PS50113">
    <property type="entry name" value="PAC"/>
    <property type="match status" value="1"/>
</dbReference>
<reference evidence="11" key="1">
    <citation type="journal article" date="2019" name="Int. J. Syst. Evol. Microbiol.">
        <title>The Global Catalogue of Microorganisms (GCM) 10K type strain sequencing project: providing services to taxonomists for standard genome sequencing and annotation.</title>
        <authorList>
            <consortium name="The Broad Institute Genomics Platform"/>
            <consortium name="The Broad Institute Genome Sequencing Center for Infectious Disease"/>
            <person name="Wu L."/>
            <person name="Ma J."/>
        </authorList>
    </citation>
    <scope>NUCLEOTIDE SEQUENCE [LARGE SCALE GENOMIC DNA]</scope>
    <source>
        <strain evidence="11">CGMCC 1.15795</strain>
    </source>
</reference>
<dbReference type="EMBL" id="JBHUFD010000018">
    <property type="protein sequence ID" value="MFD1874768.1"/>
    <property type="molecule type" value="Genomic_DNA"/>
</dbReference>
<keyword evidence="11" id="KW-1185">Reference proteome</keyword>
<dbReference type="InterPro" id="IPR036097">
    <property type="entry name" value="HisK_dim/P_sf"/>
</dbReference>
<dbReference type="InterPro" id="IPR035965">
    <property type="entry name" value="PAS-like_dom_sf"/>
</dbReference>
<dbReference type="Gene3D" id="3.30.565.10">
    <property type="entry name" value="Histidine kinase-like ATPase, C-terminal domain"/>
    <property type="match status" value="1"/>
</dbReference>
<evidence type="ECO:0000313" key="11">
    <source>
        <dbReference type="Proteomes" id="UP001597197"/>
    </source>
</evidence>
<keyword evidence="7" id="KW-0175">Coiled coil</keyword>
<dbReference type="Pfam" id="PF08448">
    <property type="entry name" value="PAS_4"/>
    <property type="match status" value="2"/>
</dbReference>
<feature type="coiled-coil region" evidence="7">
    <location>
        <begin position="284"/>
        <end position="328"/>
    </location>
</feature>
<dbReference type="Pfam" id="PF02518">
    <property type="entry name" value="HATPase_c"/>
    <property type="match status" value="1"/>
</dbReference>
<dbReference type="Gene3D" id="3.30.450.20">
    <property type="entry name" value="PAS domain"/>
    <property type="match status" value="3"/>
</dbReference>
<evidence type="ECO:0000256" key="1">
    <source>
        <dbReference type="ARBA" id="ARBA00000085"/>
    </source>
</evidence>
<dbReference type="InterPro" id="IPR000700">
    <property type="entry name" value="PAS-assoc_C"/>
</dbReference>
<dbReference type="InterPro" id="IPR013656">
    <property type="entry name" value="PAS_4"/>
</dbReference>
<organism evidence="10 11">
    <name type="scientific">Hymenobacter bucti</name>
    <dbReference type="NCBI Taxonomy" id="1844114"/>
    <lineage>
        <taxon>Bacteria</taxon>
        <taxon>Pseudomonadati</taxon>
        <taxon>Bacteroidota</taxon>
        <taxon>Cytophagia</taxon>
        <taxon>Cytophagales</taxon>
        <taxon>Hymenobacteraceae</taxon>
        <taxon>Hymenobacter</taxon>
    </lineage>
</organism>
<dbReference type="InterPro" id="IPR001610">
    <property type="entry name" value="PAC"/>
</dbReference>
<name>A0ABW4QYT3_9BACT</name>
<evidence type="ECO:0000256" key="3">
    <source>
        <dbReference type="ARBA" id="ARBA00022553"/>
    </source>
</evidence>
<dbReference type="InterPro" id="IPR000014">
    <property type="entry name" value="PAS"/>
</dbReference>
<dbReference type="PRINTS" id="PR00344">
    <property type="entry name" value="BCTRLSENSOR"/>
</dbReference>
<comment type="caution">
    <text evidence="10">The sequence shown here is derived from an EMBL/GenBank/DDBJ whole genome shotgun (WGS) entry which is preliminary data.</text>
</comment>
<dbReference type="NCBIfam" id="TIGR00229">
    <property type="entry name" value="sensory_box"/>
    <property type="match status" value="1"/>
</dbReference>
<dbReference type="Gene3D" id="1.10.287.130">
    <property type="match status" value="1"/>
</dbReference>
<evidence type="ECO:0000256" key="7">
    <source>
        <dbReference type="SAM" id="Coils"/>
    </source>
</evidence>
<dbReference type="SMART" id="SM00091">
    <property type="entry name" value="PAS"/>
    <property type="match status" value="3"/>
</dbReference>
<dbReference type="PANTHER" id="PTHR42878">
    <property type="entry name" value="TWO-COMPONENT HISTIDINE KINASE"/>
    <property type="match status" value="1"/>
</dbReference>
<dbReference type="InterPro" id="IPR036890">
    <property type="entry name" value="HATPase_C_sf"/>
</dbReference>
<dbReference type="InterPro" id="IPR050351">
    <property type="entry name" value="BphY/WalK/GraS-like"/>
</dbReference>
<protein>
    <recommendedName>
        <fullName evidence="2">histidine kinase</fullName>
        <ecNumber evidence="2">2.7.13.3</ecNumber>
    </recommendedName>
</protein>
<dbReference type="InterPro" id="IPR004358">
    <property type="entry name" value="Sig_transdc_His_kin-like_C"/>
</dbReference>
<dbReference type="SUPFAM" id="SSF47384">
    <property type="entry name" value="Homodimeric domain of signal transducing histidine kinase"/>
    <property type="match status" value="1"/>
</dbReference>
<dbReference type="Pfam" id="PF13188">
    <property type="entry name" value="PAS_8"/>
    <property type="match status" value="1"/>
</dbReference>
<evidence type="ECO:0000256" key="5">
    <source>
        <dbReference type="ARBA" id="ARBA00022777"/>
    </source>
</evidence>
<evidence type="ECO:0000256" key="2">
    <source>
        <dbReference type="ARBA" id="ARBA00012438"/>
    </source>
</evidence>
<dbReference type="SUPFAM" id="SSF55874">
    <property type="entry name" value="ATPase domain of HSP90 chaperone/DNA topoisomerase II/histidine kinase"/>
    <property type="match status" value="1"/>
</dbReference>
<evidence type="ECO:0000259" key="8">
    <source>
        <dbReference type="PROSITE" id="PS50109"/>
    </source>
</evidence>
<dbReference type="InterPro" id="IPR003661">
    <property type="entry name" value="HisK_dim/P_dom"/>
</dbReference>
<feature type="domain" description="PAC" evidence="9">
    <location>
        <begin position="529"/>
        <end position="582"/>
    </location>
</feature>
<feature type="coiled-coil region" evidence="7">
    <location>
        <begin position="577"/>
        <end position="611"/>
    </location>
</feature>
<dbReference type="PANTHER" id="PTHR42878:SF15">
    <property type="entry name" value="BACTERIOPHYTOCHROME"/>
    <property type="match status" value="1"/>
</dbReference>
<evidence type="ECO:0000259" key="9">
    <source>
        <dbReference type="PROSITE" id="PS50113"/>
    </source>
</evidence>
<dbReference type="SUPFAM" id="SSF55785">
    <property type="entry name" value="PYP-like sensor domain (PAS domain)"/>
    <property type="match status" value="3"/>
</dbReference>
<dbReference type="CDD" id="cd00082">
    <property type="entry name" value="HisKA"/>
    <property type="match status" value="1"/>
</dbReference>
<dbReference type="SMART" id="SM00086">
    <property type="entry name" value="PAC"/>
    <property type="match status" value="2"/>
</dbReference>
<dbReference type="EC" id="2.7.13.3" evidence="2"/>
<keyword evidence="5" id="KW-0418">Kinase</keyword>
<dbReference type="SMART" id="SM00387">
    <property type="entry name" value="HATPase_c"/>
    <property type="match status" value="1"/>
</dbReference>
<keyword evidence="4" id="KW-0808">Transferase</keyword>
<accession>A0ABW4QYT3</accession>
<dbReference type="Proteomes" id="UP001597197">
    <property type="component" value="Unassembled WGS sequence"/>
</dbReference>
<proteinExistence type="predicted"/>
<dbReference type="CDD" id="cd00130">
    <property type="entry name" value="PAS"/>
    <property type="match status" value="2"/>
</dbReference>
<comment type="catalytic activity">
    <reaction evidence="1">
        <text>ATP + protein L-histidine = ADP + protein N-phospho-L-histidine.</text>
        <dbReference type="EC" id="2.7.13.3"/>
    </reaction>
</comment>
<gene>
    <name evidence="10" type="ORF">ACFSDX_20195</name>
</gene>
<dbReference type="InterPro" id="IPR003594">
    <property type="entry name" value="HATPase_dom"/>
</dbReference>
<evidence type="ECO:0000313" key="10">
    <source>
        <dbReference type="EMBL" id="MFD1874768.1"/>
    </source>
</evidence>
<dbReference type="RefSeq" id="WP_382316858.1">
    <property type="nucleotide sequence ID" value="NZ_JBHUFD010000018.1"/>
</dbReference>
<dbReference type="InterPro" id="IPR005467">
    <property type="entry name" value="His_kinase_dom"/>
</dbReference>
<keyword evidence="6" id="KW-0472">Membrane</keyword>
<feature type="domain" description="Histidine kinase" evidence="8">
    <location>
        <begin position="621"/>
        <end position="836"/>
    </location>
</feature>
<dbReference type="PROSITE" id="PS50109">
    <property type="entry name" value="HIS_KIN"/>
    <property type="match status" value="1"/>
</dbReference>
<evidence type="ECO:0000256" key="4">
    <source>
        <dbReference type="ARBA" id="ARBA00022679"/>
    </source>
</evidence>
<keyword evidence="3" id="KW-0597">Phosphoprotein</keyword>
<evidence type="ECO:0000256" key="6">
    <source>
        <dbReference type="ARBA" id="ARBA00023136"/>
    </source>
</evidence>